<evidence type="ECO:0000256" key="3">
    <source>
        <dbReference type="ARBA" id="ARBA00022737"/>
    </source>
</evidence>
<evidence type="ECO:0000256" key="11">
    <source>
        <dbReference type="SAM" id="MobiDB-lite"/>
    </source>
</evidence>
<dbReference type="GO" id="GO:0045892">
    <property type="term" value="P:negative regulation of DNA-templated transcription"/>
    <property type="evidence" value="ECO:0007669"/>
    <property type="project" value="TreeGrafter"/>
</dbReference>
<evidence type="ECO:0000256" key="4">
    <source>
        <dbReference type="ARBA" id="ARBA00022771"/>
    </source>
</evidence>
<dbReference type="Gene3D" id="4.10.320.30">
    <property type="match status" value="2"/>
</dbReference>
<keyword evidence="4" id="KW-0863">Zinc-finger</keyword>
<dbReference type="GO" id="GO:0042393">
    <property type="term" value="F:histone binding"/>
    <property type="evidence" value="ECO:0007669"/>
    <property type="project" value="TreeGrafter"/>
</dbReference>
<evidence type="ECO:0000313" key="13">
    <source>
        <dbReference type="Proteomes" id="UP000095280"/>
    </source>
</evidence>
<keyword evidence="13" id="KW-1185">Reference proteome</keyword>
<keyword evidence="8" id="KW-0804">Transcription</keyword>
<evidence type="ECO:0000256" key="8">
    <source>
        <dbReference type="ARBA" id="ARBA00023163"/>
    </source>
</evidence>
<dbReference type="GO" id="GO:0008270">
    <property type="term" value="F:zinc ion binding"/>
    <property type="evidence" value="ECO:0007669"/>
    <property type="project" value="UniProtKB-KW"/>
</dbReference>
<reference evidence="14" key="1">
    <citation type="submission" date="2016-11" db="UniProtKB">
        <authorList>
            <consortium name="WormBaseParasite"/>
        </authorList>
    </citation>
    <scope>IDENTIFICATION</scope>
</reference>
<feature type="repeat" description="MBT" evidence="10">
    <location>
        <begin position="188"/>
        <end position="285"/>
    </location>
</feature>
<feature type="repeat" description="MBT" evidence="10">
    <location>
        <begin position="80"/>
        <end position="180"/>
    </location>
</feature>
<dbReference type="GO" id="GO:0006325">
    <property type="term" value="P:chromatin organization"/>
    <property type="evidence" value="ECO:0007669"/>
    <property type="project" value="UniProtKB-KW"/>
</dbReference>
<feature type="domain" description="SAM" evidence="12">
    <location>
        <begin position="697"/>
        <end position="761"/>
    </location>
</feature>
<evidence type="ECO:0000259" key="12">
    <source>
        <dbReference type="PROSITE" id="PS50105"/>
    </source>
</evidence>
<proteinExistence type="predicted"/>
<evidence type="ECO:0000313" key="14">
    <source>
        <dbReference type="WBParaSite" id="maker-uti_cns_0048552-snap-gene-0.2-mRNA-1"/>
    </source>
</evidence>
<dbReference type="InterPro" id="IPR036060">
    <property type="entry name" value="Znf_C2H2C_sf"/>
</dbReference>
<dbReference type="Pfam" id="PF01530">
    <property type="entry name" value="zf-C2HC"/>
    <property type="match status" value="2"/>
</dbReference>
<keyword evidence="5" id="KW-0862">Zinc</keyword>
<evidence type="ECO:0000256" key="5">
    <source>
        <dbReference type="ARBA" id="ARBA00022833"/>
    </source>
</evidence>
<dbReference type="GO" id="GO:0005634">
    <property type="term" value="C:nucleus"/>
    <property type="evidence" value="ECO:0007669"/>
    <property type="project" value="UniProtKB-SubCell"/>
</dbReference>
<dbReference type="SMART" id="SM00561">
    <property type="entry name" value="MBT"/>
    <property type="match status" value="3"/>
</dbReference>
<keyword evidence="3" id="KW-0677">Repeat</keyword>
<dbReference type="InterPro" id="IPR002515">
    <property type="entry name" value="Znf_C2H2C"/>
</dbReference>
<feature type="repeat" description="MBT" evidence="10">
    <location>
        <begin position="438"/>
        <end position="542"/>
    </location>
</feature>
<organism evidence="13 14">
    <name type="scientific">Macrostomum lignano</name>
    <dbReference type="NCBI Taxonomy" id="282301"/>
    <lineage>
        <taxon>Eukaryota</taxon>
        <taxon>Metazoa</taxon>
        <taxon>Spiralia</taxon>
        <taxon>Lophotrochozoa</taxon>
        <taxon>Platyhelminthes</taxon>
        <taxon>Rhabditophora</taxon>
        <taxon>Macrostomorpha</taxon>
        <taxon>Macrostomida</taxon>
        <taxon>Macrostomidae</taxon>
        <taxon>Macrostomum</taxon>
    </lineage>
</organism>
<dbReference type="PANTHER" id="PTHR12247">
    <property type="entry name" value="POLYCOMB GROUP PROTEIN"/>
    <property type="match status" value="1"/>
</dbReference>
<accession>A0A1I8JL85</accession>
<name>A0A1I8JL85_9PLAT</name>
<dbReference type="CDD" id="cd20101">
    <property type="entry name" value="MBT_L3MBTL1-like_rpt1"/>
    <property type="match status" value="1"/>
</dbReference>
<feature type="region of interest" description="Disordered" evidence="11">
    <location>
        <begin position="599"/>
        <end position="650"/>
    </location>
</feature>
<dbReference type="Pfam" id="PF00536">
    <property type="entry name" value="SAM_1"/>
    <property type="match status" value="1"/>
</dbReference>
<protein>
    <submittedName>
        <fullName evidence="14">SAM domain-containing protein</fullName>
    </submittedName>
</protein>
<dbReference type="Pfam" id="PF02820">
    <property type="entry name" value="MBT"/>
    <property type="match status" value="4"/>
</dbReference>
<sequence>MSEFELGMVLEGVDPCHESLICCLSISEIQGCRLRLHFEGYTELHDFWCSADSPFLFPVGWAKHNGFPLQPPKGYEAGSFNWFDYIMTNKLRAVPRCLFSVPWDLPLPDHGFSEGQKLEAVDPRNPDHICVATVAIVMANRICIHFDGWDNTYDFWTKVDSPTIHPVGWCEQHDRALSLPEEWCRQVFTWDRYLESTCSEPVMPAAFRPRQPIPFDLGMKLEFVDPRNTRLVRIGTVVDPNPYPGFLQILPDGWGEKFAFITLDSSMELLPVGYCHRTGHPLEPLPTWHDSEKFTCPTVGCRGLGHVKGPGYKSHSSIKSCPYAERNSHRELPDRLELEADEAASGGAQQPNDQQAIRGSKLSNKRSSQGNSAFPNQSSRQASPHHQRPGSPGCPFYRSVFSPSISQYNPCKDTGPLVWPEHTQLIPSLASIDVSEVPRWSVAETSDLVRQLPGCEPFADAFIVEEIDGDAFLHLQQLEFVDPRNTRLVRIGTVVDPNPYPGFLQILPDGWGEKFAFITLDSSMELLPVGYCHRTGHPLEPLPTWHDSEKFTCPTVGCRGLGHVKGPGYKSHSSIKSCPYAERNSHRELPDRLELEADEAASGGAQQPNDQQAIRGSKLSNKRSSQGNSAFPNQSSRQASPHHQRPGSPGCPFYRSVFSPSISQYNPCKDTGPLVWPEHTQLIPSLASIDVSEVPRWSVAETSDLVRQLPGCEPFADAFIVEEIDGDAFLHLQQVDLLSILKMPLGPAIKLAQAIAAIKECLEQA</sequence>
<keyword evidence="6" id="KW-0156">Chromatin regulator</keyword>
<dbReference type="Gene3D" id="1.10.150.50">
    <property type="entry name" value="Transcription Factor, Ets-1"/>
    <property type="match status" value="1"/>
</dbReference>
<evidence type="ECO:0000256" key="6">
    <source>
        <dbReference type="ARBA" id="ARBA00022853"/>
    </source>
</evidence>
<dbReference type="GO" id="GO:0003682">
    <property type="term" value="F:chromatin binding"/>
    <property type="evidence" value="ECO:0007669"/>
    <property type="project" value="TreeGrafter"/>
</dbReference>
<feature type="region of interest" description="Disordered" evidence="11">
    <location>
        <begin position="342"/>
        <end position="393"/>
    </location>
</feature>
<dbReference type="InterPro" id="IPR050548">
    <property type="entry name" value="PcG_chromatin_remod_factors"/>
</dbReference>
<dbReference type="SUPFAM" id="SSF103637">
    <property type="entry name" value="CCHHC domain"/>
    <property type="match status" value="1"/>
</dbReference>
<dbReference type="PROSITE" id="PS51802">
    <property type="entry name" value="ZF_CCHHC"/>
    <property type="match status" value="2"/>
</dbReference>
<dbReference type="InterPro" id="IPR013761">
    <property type="entry name" value="SAM/pointed_sf"/>
</dbReference>
<feature type="compositionally biased region" description="Polar residues" evidence="11">
    <location>
        <begin position="604"/>
        <end position="639"/>
    </location>
</feature>
<dbReference type="SUPFAM" id="SSF47769">
    <property type="entry name" value="SAM/Pointed domain"/>
    <property type="match status" value="2"/>
</dbReference>
<dbReference type="SMART" id="SM00454">
    <property type="entry name" value="SAM"/>
    <property type="match status" value="1"/>
</dbReference>
<dbReference type="Gene3D" id="2.30.30.140">
    <property type="match status" value="4"/>
</dbReference>
<dbReference type="AlphaFoldDB" id="A0A1I8JL85"/>
<dbReference type="SUPFAM" id="SSF63748">
    <property type="entry name" value="Tudor/PWWP/MBT"/>
    <property type="match status" value="4"/>
</dbReference>
<keyword evidence="9" id="KW-0539">Nucleus</keyword>
<dbReference type="PROSITE" id="PS51079">
    <property type="entry name" value="MBT"/>
    <property type="match status" value="4"/>
</dbReference>
<feature type="compositionally biased region" description="Polar residues" evidence="11">
    <location>
        <begin position="347"/>
        <end position="382"/>
    </location>
</feature>
<evidence type="ECO:0000256" key="7">
    <source>
        <dbReference type="ARBA" id="ARBA00023015"/>
    </source>
</evidence>
<dbReference type="PROSITE" id="PS50105">
    <property type="entry name" value="SAM_DOMAIN"/>
    <property type="match status" value="1"/>
</dbReference>
<keyword evidence="2" id="KW-0479">Metal-binding</keyword>
<evidence type="ECO:0000256" key="2">
    <source>
        <dbReference type="ARBA" id="ARBA00022723"/>
    </source>
</evidence>
<dbReference type="WBParaSite" id="maker-uti_cns_0048552-snap-gene-0.2-mRNA-1">
    <property type="protein sequence ID" value="maker-uti_cns_0048552-snap-gene-0.2-mRNA-1"/>
    <property type="gene ID" value="maker-uti_cns_0048552-snap-gene-0.2"/>
</dbReference>
<keyword evidence="7" id="KW-0805">Transcription regulation</keyword>
<evidence type="ECO:0000256" key="1">
    <source>
        <dbReference type="ARBA" id="ARBA00004123"/>
    </source>
</evidence>
<feature type="repeat" description="MBT" evidence="10">
    <location>
        <begin position="1"/>
        <end position="72"/>
    </location>
</feature>
<dbReference type="InterPro" id="IPR004092">
    <property type="entry name" value="Mbt"/>
</dbReference>
<dbReference type="Proteomes" id="UP000095280">
    <property type="component" value="Unplaced"/>
</dbReference>
<comment type="subcellular location">
    <subcellularLocation>
        <location evidence="1">Nucleus</location>
    </subcellularLocation>
</comment>
<evidence type="ECO:0000256" key="9">
    <source>
        <dbReference type="ARBA" id="ARBA00023242"/>
    </source>
</evidence>
<evidence type="ECO:0000256" key="10">
    <source>
        <dbReference type="PROSITE-ProRule" id="PRU00459"/>
    </source>
</evidence>
<dbReference type="InterPro" id="IPR001660">
    <property type="entry name" value="SAM"/>
</dbReference>
<dbReference type="PANTHER" id="PTHR12247:SF131">
    <property type="entry name" value="LD05287P"/>
    <property type="match status" value="1"/>
</dbReference>